<dbReference type="GO" id="GO:0030414">
    <property type="term" value="F:peptidase inhibitor activity"/>
    <property type="evidence" value="ECO:0007669"/>
    <property type="project" value="InterPro"/>
</dbReference>
<dbReference type="Gene3D" id="4.10.75.10">
    <property type="entry name" value="Elafin-like"/>
    <property type="match status" value="1"/>
</dbReference>
<dbReference type="OrthoDB" id="9425681at2759"/>
<gene>
    <name evidence="4" type="primary">LOC106544220</name>
</gene>
<dbReference type="PRINTS" id="PR00003">
    <property type="entry name" value="4DISULPHCORE"/>
</dbReference>
<organism evidence="3 4">
    <name type="scientific">Thamnophis sirtalis</name>
    <dbReference type="NCBI Taxonomy" id="35019"/>
    <lineage>
        <taxon>Eukaryota</taxon>
        <taxon>Metazoa</taxon>
        <taxon>Chordata</taxon>
        <taxon>Craniata</taxon>
        <taxon>Vertebrata</taxon>
        <taxon>Euteleostomi</taxon>
        <taxon>Lepidosauria</taxon>
        <taxon>Squamata</taxon>
        <taxon>Bifurcata</taxon>
        <taxon>Unidentata</taxon>
        <taxon>Episquamata</taxon>
        <taxon>Toxicofera</taxon>
        <taxon>Serpentes</taxon>
        <taxon>Colubroidea</taxon>
        <taxon>Colubridae</taxon>
        <taxon>Natricinae</taxon>
        <taxon>Thamnophis</taxon>
    </lineage>
</organism>
<feature type="chain" id="PRO_5027102588" evidence="1">
    <location>
        <begin position="25"/>
        <end position="83"/>
    </location>
</feature>
<dbReference type="SMART" id="SM00217">
    <property type="entry name" value="WAP"/>
    <property type="match status" value="1"/>
</dbReference>
<evidence type="ECO:0000259" key="2">
    <source>
        <dbReference type="PROSITE" id="PS51390"/>
    </source>
</evidence>
<dbReference type="InterPro" id="IPR036645">
    <property type="entry name" value="Elafin-like_sf"/>
</dbReference>
<dbReference type="RefSeq" id="XP_013915906.1">
    <property type="nucleotide sequence ID" value="XM_014060431.1"/>
</dbReference>
<sequence length="83" mass="9197">MKLLTTFLLVGLLALWMGFPTTTGSDLPTDKQSPEKPGECPIDTCRCIPPTIYICRTDKECKGRMKCCENCCVKKCVDPRVPG</sequence>
<protein>
    <submittedName>
        <fullName evidence="4">Scuwaprin-a-like</fullName>
    </submittedName>
</protein>
<dbReference type="Proteomes" id="UP000504617">
    <property type="component" value="Unplaced"/>
</dbReference>
<accession>A0A6I9XQ28</accession>
<dbReference type="KEGG" id="tsr:106544220"/>
<evidence type="ECO:0000256" key="1">
    <source>
        <dbReference type="SAM" id="SignalP"/>
    </source>
</evidence>
<evidence type="ECO:0000313" key="3">
    <source>
        <dbReference type="Proteomes" id="UP000504617"/>
    </source>
</evidence>
<dbReference type="PROSITE" id="PS51390">
    <property type="entry name" value="WAP"/>
    <property type="match status" value="1"/>
</dbReference>
<dbReference type="GeneID" id="106544220"/>
<keyword evidence="3" id="KW-1185">Reference proteome</keyword>
<feature type="signal peptide" evidence="1">
    <location>
        <begin position="1"/>
        <end position="24"/>
    </location>
</feature>
<keyword evidence="1" id="KW-0732">Signal</keyword>
<dbReference type="AlphaFoldDB" id="A0A6I9XQ28"/>
<dbReference type="SUPFAM" id="SSF57256">
    <property type="entry name" value="Elafin-like"/>
    <property type="match status" value="1"/>
</dbReference>
<dbReference type="InterPro" id="IPR008197">
    <property type="entry name" value="WAP_dom"/>
</dbReference>
<dbReference type="Pfam" id="PF00095">
    <property type="entry name" value="WAP"/>
    <property type="match status" value="1"/>
</dbReference>
<dbReference type="GO" id="GO:0005576">
    <property type="term" value="C:extracellular region"/>
    <property type="evidence" value="ECO:0007669"/>
    <property type="project" value="InterPro"/>
</dbReference>
<feature type="domain" description="WAP" evidence="2">
    <location>
        <begin position="33"/>
        <end position="80"/>
    </location>
</feature>
<proteinExistence type="predicted"/>
<name>A0A6I9XQ28_9SAUR</name>
<reference evidence="4" key="1">
    <citation type="submission" date="2025-08" db="UniProtKB">
        <authorList>
            <consortium name="RefSeq"/>
        </authorList>
    </citation>
    <scope>IDENTIFICATION</scope>
    <source>
        <tissue evidence="4">Skeletal muscle</tissue>
    </source>
</reference>
<evidence type="ECO:0000313" key="4">
    <source>
        <dbReference type="RefSeq" id="XP_013915906.1"/>
    </source>
</evidence>